<name>A0A9P9L3Y4_FUSSL</name>
<comment type="caution">
    <text evidence="2">The sequence shown here is derived from an EMBL/GenBank/DDBJ whole genome shotgun (WGS) entry which is preliminary data.</text>
</comment>
<keyword evidence="3" id="KW-1185">Reference proteome</keyword>
<evidence type="ECO:0000313" key="3">
    <source>
        <dbReference type="Proteomes" id="UP000736672"/>
    </source>
</evidence>
<dbReference type="EMBL" id="JAGTJS010000002">
    <property type="protein sequence ID" value="KAH7273793.1"/>
    <property type="molecule type" value="Genomic_DNA"/>
</dbReference>
<feature type="compositionally biased region" description="Low complexity" evidence="1">
    <location>
        <begin position="198"/>
        <end position="208"/>
    </location>
</feature>
<proteinExistence type="predicted"/>
<gene>
    <name evidence="2" type="ORF">B0J15DRAFT_458878</name>
</gene>
<organism evidence="2 3">
    <name type="scientific">Fusarium solani</name>
    <name type="common">Filamentous fungus</name>
    <dbReference type="NCBI Taxonomy" id="169388"/>
    <lineage>
        <taxon>Eukaryota</taxon>
        <taxon>Fungi</taxon>
        <taxon>Dikarya</taxon>
        <taxon>Ascomycota</taxon>
        <taxon>Pezizomycotina</taxon>
        <taxon>Sordariomycetes</taxon>
        <taxon>Hypocreomycetidae</taxon>
        <taxon>Hypocreales</taxon>
        <taxon>Nectriaceae</taxon>
        <taxon>Fusarium</taxon>
        <taxon>Fusarium solani species complex</taxon>
    </lineage>
</organism>
<evidence type="ECO:0000256" key="1">
    <source>
        <dbReference type="SAM" id="MobiDB-lite"/>
    </source>
</evidence>
<reference evidence="2" key="1">
    <citation type="journal article" date="2021" name="Nat. Commun.">
        <title>Genetic determinants of endophytism in the Arabidopsis root mycobiome.</title>
        <authorList>
            <person name="Mesny F."/>
            <person name="Miyauchi S."/>
            <person name="Thiergart T."/>
            <person name="Pickel B."/>
            <person name="Atanasova L."/>
            <person name="Karlsson M."/>
            <person name="Huettel B."/>
            <person name="Barry K.W."/>
            <person name="Haridas S."/>
            <person name="Chen C."/>
            <person name="Bauer D."/>
            <person name="Andreopoulos W."/>
            <person name="Pangilinan J."/>
            <person name="LaButti K."/>
            <person name="Riley R."/>
            <person name="Lipzen A."/>
            <person name="Clum A."/>
            <person name="Drula E."/>
            <person name="Henrissat B."/>
            <person name="Kohler A."/>
            <person name="Grigoriev I.V."/>
            <person name="Martin F.M."/>
            <person name="Hacquard S."/>
        </authorList>
    </citation>
    <scope>NUCLEOTIDE SEQUENCE</scope>
    <source>
        <strain evidence="2">FSSC 5 MPI-SDFR-AT-0091</strain>
    </source>
</reference>
<accession>A0A9P9L3Y4</accession>
<feature type="region of interest" description="Disordered" evidence="1">
    <location>
        <begin position="145"/>
        <end position="219"/>
    </location>
</feature>
<evidence type="ECO:0000313" key="2">
    <source>
        <dbReference type="EMBL" id="KAH7273793.1"/>
    </source>
</evidence>
<sequence length="248" mass="26848">MTASKVERGCQDEVSRCVRGEDGLGRDTASIADGGCVLPGSKPKLQDSFPVGLWCRGRAMKGSACHGRGSRGATDEGYCFGNFEKQVAKREKYKVYIQGAGQCGQAGIDRIDRKKAWRRLGRMLQVALLVALVRALTGGRMEVAEASARGREGDMAGRVDRRGSDQGRRSRSKPAPRGDDGVSSCEWPEASSAMSLSGRGARGVCGRAGQRREEDGRVRVERFNQRHSVDVPVPGREAVAWHGDGWRA</sequence>
<dbReference type="AlphaFoldDB" id="A0A9P9L3Y4"/>
<dbReference type="Proteomes" id="UP000736672">
    <property type="component" value="Unassembled WGS sequence"/>
</dbReference>
<feature type="compositionally biased region" description="Basic and acidic residues" evidence="1">
    <location>
        <begin position="148"/>
        <end position="168"/>
    </location>
</feature>
<feature type="compositionally biased region" description="Basic and acidic residues" evidence="1">
    <location>
        <begin position="210"/>
        <end position="219"/>
    </location>
</feature>
<protein>
    <submittedName>
        <fullName evidence="2">Uncharacterized protein</fullName>
    </submittedName>
</protein>